<proteinExistence type="predicted"/>
<evidence type="ECO:0000259" key="1">
    <source>
        <dbReference type="Pfam" id="PF05838"/>
    </source>
</evidence>
<dbReference type="InterPro" id="IPR023346">
    <property type="entry name" value="Lysozyme-like_dom_sf"/>
</dbReference>
<feature type="domain" description="TtsA-like Glycoside hydrolase family 108" evidence="1">
    <location>
        <begin position="32"/>
        <end position="111"/>
    </location>
</feature>
<accession>A0AA96IML3</accession>
<evidence type="ECO:0000313" key="3">
    <source>
        <dbReference type="EMBL" id="WNL34037.1"/>
    </source>
</evidence>
<gene>
    <name evidence="3" type="ORF">RMP68_00170</name>
</gene>
<dbReference type="EMBL" id="CP134856">
    <property type="protein sequence ID" value="WNL34037.1"/>
    <property type="molecule type" value="Genomic_DNA"/>
</dbReference>
<dbReference type="Proteomes" id="UP001305220">
    <property type="component" value="Chromosome"/>
</dbReference>
<dbReference type="AlphaFoldDB" id="A0AA96IML3"/>
<dbReference type="InterPro" id="IPR018537">
    <property type="entry name" value="Peptidoglycan-bd_3"/>
</dbReference>
<dbReference type="InterPro" id="IPR008565">
    <property type="entry name" value="TtsA-like_GH18_dom"/>
</dbReference>
<feature type="domain" description="Peptidoglycan binding" evidence="2">
    <location>
        <begin position="117"/>
        <end position="182"/>
    </location>
</feature>
<protein>
    <submittedName>
        <fullName evidence="3">Peptidoglycan-binding domain-containing protein</fullName>
    </submittedName>
</protein>
<dbReference type="RefSeq" id="WP_390870864.1">
    <property type="nucleotide sequence ID" value="NZ_CP128652.1"/>
</dbReference>
<dbReference type="Pfam" id="PF05838">
    <property type="entry name" value="Glyco_hydro_108"/>
    <property type="match status" value="1"/>
</dbReference>
<dbReference type="Gene3D" id="1.20.141.10">
    <property type="entry name" value="Chitosanase, subunit A, domain 1"/>
    <property type="match status" value="1"/>
</dbReference>
<organism evidence="3">
    <name type="scientific">Arcobacter cryaerophilus gv. pseudocryaerophilus</name>
    <dbReference type="NCBI Taxonomy" id="2933791"/>
    <lineage>
        <taxon>Bacteria</taxon>
        <taxon>Pseudomonadati</taxon>
        <taxon>Campylobacterota</taxon>
        <taxon>Epsilonproteobacteria</taxon>
        <taxon>Campylobacterales</taxon>
        <taxon>Arcobacteraceae</taxon>
        <taxon>Aliarcobacter</taxon>
    </lineage>
</organism>
<dbReference type="SUPFAM" id="SSF53955">
    <property type="entry name" value="Lysozyme-like"/>
    <property type="match status" value="1"/>
</dbReference>
<evidence type="ECO:0000259" key="2">
    <source>
        <dbReference type="Pfam" id="PF09374"/>
    </source>
</evidence>
<reference evidence="3" key="1">
    <citation type="submission" date="2023-09" db="EMBL/GenBank/DDBJ databases">
        <title>Arcobacter tbilisiensis sp. nov. isolated from chicken meat in Tbilisi, Georgia.</title>
        <authorList>
            <person name="Matthias R."/>
            <person name="Zautner A.E."/>
        </authorList>
    </citation>
    <scope>NUCLEOTIDE SEQUENCE</scope>
    <source>
        <strain evidence="3">LEO 62</strain>
    </source>
</reference>
<sequence>MAKIEDAMKIISWVEHNNDNERVLHKNKGELGLTFFGIYQSAHPTLSIWNTINKALKIEPDIKKVGAVLMKDSELLNQVNIFYKREFWDKMRLDEVNSQHIANEIFVFGVNVFYKTAIRVSQKLIGVEADGVIGPKTLAAINSFNENTFDREFDQYEIEYYKQVAINKPHIAHNLNGWIYRARYVTNELYQNSNFMIA</sequence>
<name>A0AA96IML3_9BACT</name>
<dbReference type="Pfam" id="PF09374">
    <property type="entry name" value="PG_binding_3"/>
    <property type="match status" value="1"/>
</dbReference>